<dbReference type="GO" id="GO:0019310">
    <property type="term" value="P:inositol catabolic process"/>
    <property type="evidence" value="ECO:0007669"/>
    <property type="project" value="UniProtKB-UniRule"/>
</dbReference>
<reference evidence="12" key="1">
    <citation type="submission" date="2020-06" db="EMBL/GenBank/DDBJ databases">
        <authorList>
            <person name="Li T."/>
            <person name="Hu X."/>
            <person name="Zhang T."/>
            <person name="Song X."/>
            <person name="Zhang H."/>
            <person name="Dai N."/>
            <person name="Sheng W."/>
            <person name="Hou X."/>
            <person name="Wei L."/>
        </authorList>
    </citation>
    <scope>NUCLEOTIDE SEQUENCE</scope>
    <source>
        <strain evidence="12">G01</strain>
        <tissue evidence="12">Leaf</tissue>
    </source>
</reference>
<dbReference type="EC" id="1.13.99.1" evidence="4 11"/>
<evidence type="ECO:0000256" key="10">
    <source>
        <dbReference type="PIRSR" id="PIRSR607828-2"/>
    </source>
</evidence>
<comment type="catalytic activity">
    <reaction evidence="11">
        <text>myo-inositol + O2 = D-glucuronate + H2O + H(+)</text>
        <dbReference type="Rhea" id="RHEA:23696"/>
        <dbReference type="ChEBI" id="CHEBI:15377"/>
        <dbReference type="ChEBI" id="CHEBI:15378"/>
        <dbReference type="ChEBI" id="CHEBI:15379"/>
        <dbReference type="ChEBI" id="CHEBI:17268"/>
        <dbReference type="ChEBI" id="CHEBI:58720"/>
        <dbReference type="EC" id="1.13.99.1"/>
    </reaction>
</comment>
<dbReference type="GO" id="GO:0005737">
    <property type="term" value="C:cytoplasm"/>
    <property type="evidence" value="ECO:0007669"/>
    <property type="project" value="UniProtKB-SubCell"/>
</dbReference>
<evidence type="ECO:0000256" key="3">
    <source>
        <dbReference type="ARBA" id="ARBA00005286"/>
    </source>
</evidence>
<gene>
    <name evidence="12" type="ORF">Sangu_1421500</name>
</gene>
<name>A0AAW2N816_9LAMI</name>
<reference evidence="12" key="2">
    <citation type="journal article" date="2024" name="Plant">
        <title>Genomic evolution and insights into agronomic trait innovations of Sesamum species.</title>
        <authorList>
            <person name="Miao H."/>
            <person name="Wang L."/>
            <person name="Qu L."/>
            <person name="Liu H."/>
            <person name="Sun Y."/>
            <person name="Le M."/>
            <person name="Wang Q."/>
            <person name="Wei S."/>
            <person name="Zheng Y."/>
            <person name="Lin W."/>
            <person name="Duan Y."/>
            <person name="Cao H."/>
            <person name="Xiong S."/>
            <person name="Wang X."/>
            <person name="Wei L."/>
            <person name="Li C."/>
            <person name="Ma Q."/>
            <person name="Ju M."/>
            <person name="Zhao R."/>
            <person name="Li G."/>
            <person name="Mu C."/>
            <person name="Tian Q."/>
            <person name="Mei H."/>
            <person name="Zhang T."/>
            <person name="Gao T."/>
            <person name="Zhang H."/>
        </authorList>
    </citation>
    <scope>NUCLEOTIDE SEQUENCE</scope>
    <source>
        <strain evidence="12">G01</strain>
    </source>
</reference>
<evidence type="ECO:0000256" key="7">
    <source>
        <dbReference type="ARBA" id="ARBA00022723"/>
    </source>
</evidence>
<comment type="similarity">
    <text evidence="3 11">Belongs to the myo-inositol oxygenase family.</text>
</comment>
<protein>
    <recommendedName>
        <fullName evidence="4 11">Inositol oxygenase</fullName>
        <ecNumber evidence="4 11">1.13.99.1</ecNumber>
    </recommendedName>
    <alternativeName>
        <fullName evidence="11">Myo-inositol oxygenase</fullName>
    </alternativeName>
</protein>
<keyword evidence="9 10" id="KW-0408">Iron</keyword>
<evidence type="ECO:0000256" key="9">
    <source>
        <dbReference type="ARBA" id="ARBA00023004"/>
    </source>
</evidence>
<accession>A0AAW2N816</accession>
<evidence type="ECO:0000256" key="5">
    <source>
        <dbReference type="ARBA" id="ARBA00022490"/>
    </source>
</evidence>
<keyword evidence="6" id="KW-0060">Ascorbate biosynthesis</keyword>
<evidence type="ECO:0000256" key="11">
    <source>
        <dbReference type="RuleBase" id="RU367039"/>
    </source>
</evidence>
<dbReference type="Pfam" id="PF05153">
    <property type="entry name" value="MIOX"/>
    <property type="match status" value="1"/>
</dbReference>
<evidence type="ECO:0000256" key="8">
    <source>
        <dbReference type="ARBA" id="ARBA00023002"/>
    </source>
</evidence>
<keyword evidence="5 11" id="KW-0963">Cytoplasm</keyword>
<evidence type="ECO:0000256" key="2">
    <source>
        <dbReference type="ARBA" id="ARBA00005167"/>
    </source>
</evidence>
<dbReference type="PANTHER" id="PTHR12588">
    <property type="entry name" value="MYOINOSITOL OXYGENASE"/>
    <property type="match status" value="1"/>
</dbReference>
<organism evidence="12">
    <name type="scientific">Sesamum angustifolium</name>
    <dbReference type="NCBI Taxonomy" id="2727405"/>
    <lineage>
        <taxon>Eukaryota</taxon>
        <taxon>Viridiplantae</taxon>
        <taxon>Streptophyta</taxon>
        <taxon>Embryophyta</taxon>
        <taxon>Tracheophyta</taxon>
        <taxon>Spermatophyta</taxon>
        <taxon>Magnoliopsida</taxon>
        <taxon>eudicotyledons</taxon>
        <taxon>Gunneridae</taxon>
        <taxon>Pentapetalae</taxon>
        <taxon>asterids</taxon>
        <taxon>lamiids</taxon>
        <taxon>Lamiales</taxon>
        <taxon>Pedaliaceae</taxon>
        <taxon>Sesamum</taxon>
    </lineage>
</organism>
<sequence length="183" mass="22084">MPRKSLLTQTNLSWMEDLPSPNWNHKDYNAESERQKTVEEFYRLNHINQTYDFVKKMREKYGKLDRVEMSIWECCELLNDVVDDSDPDLDEPQIEHLLQTAEAIRKDYPDEDWLHLTALIHALHRAGAYTHLMNEEDKENLKWLQIFNKYDLYSKSKVRVDVDKVKPYYLSLIEKYFPAKLKW</sequence>
<comment type="pathway">
    <text evidence="2 11">Polyol metabolism; myo-inositol degradation into D-glucuronate; D-glucuronate from myo-inositol: step 1/1.</text>
</comment>
<feature type="binding site" evidence="10">
    <location>
        <position position="121"/>
    </location>
    <ligand>
        <name>Fe cation</name>
        <dbReference type="ChEBI" id="CHEBI:24875"/>
        <label>1</label>
    </ligand>
</feature>
<proteinExistence type="inferred from homology"/>
<dbReference type="InterPro" id="IPR007828">
    <property type="entry name" value="Inositol_oxygenase"/>
</dbReference>
<evidence type="ECO:0000256" key="4">
    <source>
        <dbReference type="ARBA" id="ARBA00011919"/>
    </source>
</evidence>
<evidence type="ECO:0000313" key="12">
    <source>
        <dbReference type="EMBL" id="KAL0338994.1"/>
    </source>
</evidence>
<dbReference type="GO" id="GO:0019853">
    <property type="term" value="P:L-ascorbic acid biosynthetic process"/>
    <property type="evidence" value="ECO:0007669"/>
    <property type="project" value="UniProtKB-KW"/>
</dbReference>
<comment type="caution">
    <text evidence="12">The sequence shown here is derived from an EMBL/GenBank/DDBJ whole genome shotgun (WGS) entry which is preliminary data.</text>
</comment>
<dbReference type="AlphaFoldDB" id="A0AAW2N816"/>
<dbReference type="SUPFAM" id="SSF109604">
    <property type="entry name" value="HD-domain/PDEase-like"/>
    <property type="match status" value="1"/>
</dbReference>
<dbReference type="PANTHER" id="PTHR12588:SF14">
    <property type="entry name" value="INOSITOL OXYGENASE 2"/>
    <property type="match status" value="1"/>
</dbReference>
<evidence type="ECO:0000256" key="6">
    <source>
        <dbReference type="ARBA" id="ARBA00022644"/>
    </source>
</evidence>
<comment type="subcellular location">
    <subcellularLocation>
        <location evidence="1 11">Cytoplasm</location>
    </subcellularLocation>
</comment>
<comment type="cofactor">
    <cofactor evidence="10 11">
        <name>Fe cation</name>
        <dbReference type="ChEBI" id="CHEBI:24875"/>
    </cofactor>
    <text evidence="10 11">Binds 2 iron ions per subunit.</text>
</comment>
<dbReference type="GO" id="GO:0050113">
    <property type="term" value="F:inositol oxygenase activity"/>
    <property type="evidence" value="ECO:0007669"/>
    <property type="project" value="UniProtKB-UniRule"/>
</dbReference>
<dbReference type="EMBL" id="JACGWK010000008">
    <property type="protein sequence ID" value="KAL0338994.1"/>
    <property type="molecule type" value="Genomic_DNA"/>
</dbReference>
<evidence type="ECO:0000256" key="1">
    <source>
        <dbReference type="ARBA" id="ARBA00004496"/>
    </source>
</evidence>
<keyword evidence="7 10" id="KW-0479">Metal-binding</keyword>
<feature type="binding site" evidence="10">
    <location>
        <position position="96"/>
    </location>
    <ligand>
        <name>Fe cation</name>
        <dbReference type="ChEBI" id="CHEBI:24875"/>
        <label>1</label>
    </ligand>
</feature>
<keyword evidence="8 11" id="KW-0560">Oxidoreductase</keyword>
<dbReference type="GO" id="GO:0005506">
    <property type="term" value="F:iron ion binding"/>
    <property type="evidence" value="ECO:0007669"/>
    <property type="project" value="InterPro"/>
</dbReference>